<dbReference type="PROSITE" id="PS00710">
    <property type="entry name" value="PGM_PMM"/>
    <property type="match status" value="1"/>
</dbReference>
<dbReference type="AlphaFoldDB" id="A0A3B1AIG6"/>
<keyword evidence="8" id="KW-1133">Transmembrane helix</keyword>
<evidence type="ECO:0000313" key="13">
    <source>
        <dbReference type="EMBL" id="VAX01491.1"/>
    </source>
</evidence>
<dbReference type="InterPro" id="IPR005846">
    <property type="entry name" value="A-D-PHexomutase_a/b/a-III"/>
</dbReference>
<dbReference type="EMBL" id="UOFS01000049">
    <property type="protein sequence ID" value="VAX01491.1"/>
    <property type="molecule type" value="Genomic_DNA"/>
</dbReference>
<evidence type="ECO:0000256" key="5">
    <source>
        <dbReference type="ARBA" id="ARBA00022842"/>
    </source>
</evidence>
<evidence type="ECO:0000256" key="1">
    <source>
        <dbReference type="ARBA" id="ARBA00001946"/>
    </source>
</evidence>
<feature type="region of interest" description="Disordered" evidence="7">
    <location>
        <begin position="395"/>
        <end position="419"/>
    </location>
</feature>
<keyword evidence="8" id="KW-0472">Membrane</keyword>
<dbReference type="GO" id="GO:0000287">
    <property type="term" value="F:magnesium ion binding"/>
    <property type="evidence" value="ECO:0007669"/>
    <property type="project" value="InterPro"/>
</dbReference>
<feature type="transmembrane region" description="Helical" evidence="8">
    <location>
        <begin position="263"/>
        <end position="283"/>
    </location>
</feature>
<dbReference type="Pfam" id="PF02880">
    <property type="entry name" value="PGM_PMM_III"/>
    <property type="match status" value="1"/>
</dbReference>
<organism evidence="13">
    <name type="scientific">hydrothermal vent metagenome</name>
    <dbReference type="NCBI Taxonomy" id="652676"/>
    <lineage>
        <taxon>unclassified sequences</taxon>
        <taxon>metagenomes</taxon>
        <taxon>ecological metagenomes</taxon>
    </lineage>
</organism>
<dbReference type="GO" id="GO:0004614">
    <property type="term" value="F:phosphoglucomutase activity"/>
    <property type="evidence" value="ECO:0007669"/>
    <property type="project" value="UniProtKB-EC"/>
</dbReference>
<evidence type="ECO:0000259" key="12">
    <source>
        <dbReference type="Pfam" id="PF02880"/>
    </source>
</evidence>
<dbReference type="PANTHER" id="PTHR43771">
    <property type="entry name" value="PHOSPHOMANNOMUTASE"/>
    <property type="match status" value="1"/>
</dbReference>
<comment type="similarity">
    <text evidence="2">Belongs to the phosphohexose mutase family.</text>
</comment>
<dbReference type="GO" id="GO:0004615">
    <property type="term" value="F:phosphomannomutase activity"/>
    <property type="evidence" value="ECO:0007669"/>
    <property type="project" value="UniProtKB-EC"/>
</dbReference>
<name>A0A3B1AIG6_9ZZZZ</name>
<dbReference type="Gene3D" id="3.40.120.10">
    <property type="entry name" value="Alpha-D-Glucose-1,6-Bisphosphate, subunit A, domain 3"/>
    <property type="match status" value="3"/>
</dbReference>
<dbReference type="Gene3D" id="3.30.310.50">
    <property type="entry name" value="Alpha-D-phosphohexomutase, C-terminal domain"/>
    <property type="match status" value="1"/>
</dbReference>
<dbReference type="SUPFAM" id="SSF55957">
    <property type="entry name" value="Phosphoglucomutase, C-terminal domain"/>
    <property type="match status" value="1"/>
</dbReference>
<feature type="domain" description="Alpha-D-phosphohexomutase alpha/beta/alpha" evidence="12">
    <location>
        <begin position="682"/>
        <end position="788"/>
    </location>
</feature>
<feature type="compositionally biased region" description="Polar residues" evidence="7">
    <location>
        <begin position="395"/>
        <end position="406"/>
    </location>
</feature>
<accession>A0A3B1AIG6</accession>
<dbReference type="PANTHER" id="PTHR43771:SF2">
    <property type="entry name" value="PHOSPHOMANNOMUTASE_PHOSPHOGLUCOMUTASE"/>
    <property type="match status" value="1"/>
</dbReference>
<dbReference type="Pfam" id="PF02879">
    <property type="entry name" value="PGM_PMM_II"/>
    <property type="match status" value="1"/>
</dbReference>
<dbReference type="InterPro" id="IPR016066">
    <property type="entry name" value="A-D-PHexomutase_CS"/>
</dbReference>
<sequence>MAGKRKARRKNTRVKGQSIKIISVYAFMCFVVTLFFSNYISQYGLLYEAKDFRQKFLSTKAAITATLFQTKMSNYVHQLSIIAKDDALKKLLVSRKWQQIKLLEKSFLNKLPNITSIKFLPEGYAALNNKLRPSITYSCLDLVHKAEKNKTQSLFELHGLKTTQSHIGIVYPIIEKTSKKILGTIRLTLKVSLLGKWLAEVSKGSYVELVQNAGNNKLVEIAKSKTSKNRVGEAINDVKIPGSRWHLKIWLAASESEPSILNMFTFIVIIVSIIIAGLTIYLITTSFGRTIKLDLDTFMQLVAAVAKGKKNHDYKLHLKEFKEAALNVNNLASYEVMGRERDDESENIDSSSVLDDETANPLFIAEDSMTLEVLDSDAEILKNIDSKLSSSSAKMITTQGNSVNEKQATKSETTDTPADFSVSLNDETACLPKEIFKAYDIRGIVGTTLTKENIQLIGRAIGSQAISQGQSKIAFARDGRLSGPELGAALVKGLRSAGMNVIDIGMVPTPLLYFVATTATNGTGVMLTGSHNPPNYNGVKMMIGGDTLSGDAIQALHQRIIDKDFVSGEGTYDTATVNDTYLKRVTDDVKISRKLRVVIDCGNGVAGVIAPDLYRKMGCDVIELFCDVDGKFPNHHPDPSQPKNLTHLIEAVKTQKADIGFAFDGDGDRLGVVSGDGNVIWPDRLMMLFATDVLTREAGAKIIFDVKCTSNLTKHIWEKGGEPLMWKTGHSFIKAKLKESGAMLAGEMSGHIFFKERWYGFDDALYSGARLLEILSKDTRKPKVVLAAIPDMVNTPEIHLKMNEGEHHLFMEKLYDSADFGSANILMIDGIRADFEDGWGLVRASNTTPTLVFRFEGKDQAALTRIQGQFKQQVLAINPNLKIPF</sequence>
<dbReference type="GO" id="GO:0005975">
    <property type="term" value="P:carbohydrate metabolic process"/>
    <property type="evidence" value="ECO:0007669"/>
    <property type="project" value="InterPro"/>
</dbReference>
<dbReference type="EC" id="5.4.2.8" evidence="13"/>
<evidence type="ECO:0000256" key="2">
    <source>
        <dbReference type="ARBA" id="ARBA00010231"/>
    </source>
</evidence>
<keyword evidence="3" id="KW-0597">Phosphoprotein</keyword>
<dbReference type="Pfam" id="PF00408">
    <property type="entry name" value="PGM_PMM_IV"/>
    <property type="match status" value="1"/>
</dbReference>
<keyword evidence="4" id="KW-0479">Metal-binding</keyword>
<dbReference type="SUPFAM" id="SSF53738">
    <property type="entry name" value="Phosphoglucomutase, first 3 domains"/>
    <property type="match status" value="3"/>
</dbReference>
<feature type="domain" description="Alpha-D-phosphohexomutase alpha/beta/alpha" evidence="10">
    <location>
        <begin position="434"/>
        <end position="564"/>
    </location>
</feature>
<feature type="transmembrane region" description="Helical" evidence="8">
    <location>
        <begin position="21"/>
        <end position="40"/>
    </location>
</feature>
<evidence type="ECO:0000259" key="10">
    <source>
        <dbReference type="Pfam" id="PF02878"/>
    </source>
</evidence>
<dbReference type="EC" id="5.4.2.2" evidence="13"/>
<dbReference type="PRINTS" id="PR00509">
    <property type="entry name" value="PGMPMM"/>
</dbReference>
<gene>
    <name evidence="13" type="ORF">MNBD_GAMMA22-1976</name>
</gene>
<keyword evidence="5" id="KW-0460">Magnesium</keyword>
<protein>
    <submittedName>
        <fullName evidence="13">Phosphoglucomutase @ Phosphomannomutase</fullName>
        <ecNumber evidence="13">5.4.2.2</ecNumber>
        <ecNumber evidence="13">5.4.2.8</ecNumber>
    </submittedName>
</protein>
<dbReference type="InterPro" id="IPR005845">
    <property type="entry name" value="A-D-PHexomutase_a/b/a-II"/>
</dbReference>
<evidence type="ECO:0000259" key="11">
    <source>
        <dbReference type="Pfam" id="PF02879"/>
    </source>
</evidence>
<feature type="domain" description="Alpha-D-phosphohexomutase C-terminal" evidence="9">
    <location>
        <begin position="801"/>
        <end position="870"/>
    </location>
</feature>
<dbReference type="InterPro" id="IPR005844">
    <property type="entry name" value="A-D-PHexomutase_a/b/a-I"/>
</dbReference>
<keyword evidence="8" id="KW-0812">Transmembrane</keyword>
<dbReference type="InterPro" id="IPR005843">
    <property type="entry name" value="A-D-PHexomutase_C"/>
</dbReference>
<dbReference type="CDD" id="cd03089">
    <property type="entry name" value="PMM_PGM"/>
    <property type="match status" value="1"/>
</dbReference>
<dbReference type="InterPro" id="IPR016055">
    <property type="entry name" value="A-D-PHexomutase_a/b/a-I/II/III"/>
</dbReference>
<evidence type="ECO:0000256" key="4">
    <source>
        <dbReference type="ARBA" id="ARBA00022723"/>
    </source>
</evidence>
<dbReference type="Pfam" id="PF02878">
    <property type="entry name" value="PGM_PMM_I"/>
    <property type="match status" value="1"/>
</dbReference>
<dbReference type="InterPro" id="IPR005841">
    <property type="entry name" value="Alpha-D-phosphohexomutase_SF"/>
</dbReference>
<feature type="domain" description="Alpha-D-phosphohexomutase alpha/beta/alpha" evidence="11">
    <location>
        <begin position="580"/>
        <end position="677"/>
    </location>
</feature>
<comment type="cofactor">
    <cofactor evidence="1">
        <name>Mg(2+)</name>
        <dbReference type="ChEBI" id="CHEBI:18420"/>
    </cofactor>
</comment>
<evidence type="ECO:0000256" key="8">
    <source>
        <dbReference type="SAM" id="Phobius"/>
    </source>
</evidence>
<proteinExistence type="inferred from homology"/>
<evidence type="ECO:0000256" key="3">
    <source>
        <dbReference type="ARBA" id="ARBA00022553"/>
    </source>
</evidence>
<reference evidence="13" key="1">
    <citation type="submission" date="2018-06" db="EMBL/GenBank/DDBJ databases">
        <authorList>
            <person name="Zhirakovskaya E."/>
        </authorList>
    </citation>
    <scope>NUCLEOTIDE SEQUENCE</scope>
</reference>
<evidence type="ECO:0000256" key="6">
    <source>
        <dbReference type="ARBA" id="ARBA00023235"/>
    </source>
</evidence>
<evidence type="ECO:0000259" key="9">
    <source>
        <dbReference type="Pfam" id="PF00408"/>
    </source>
</evidence>
<evidence type="ECO:0000256" key="7">
    <source>
        <dbReference type="SAM" id="MobiDB-lite"/>
    </source>
</evidence>
<keyword evidence="6 13" id="KW-0413">Isomerase</keyword>
<dbReference type="InterPro" id="IPR036900">
    <property type="entry name" value="A-D-PHexomutase_C_sf"/>
</dbReference>